<proteinExistence type="inferred from homology"/>
<dbReference type="InterPro" id="IPR020103">
    <property type="entry name" value="PsdUridine_synth_cat_dom_sf"/>
</dbReference>
<dbReference type="EC" id="5.4.99.-" evidence="5"/>
<dbReference type="SMART" id="SM00363">
    <property type="entry name" value="S4"/>
    <property type="match status" value="1"/>
</dbReference>
<comment type="caution">
    <text evidence="7">The sequence shown here is derived from an EMBL/GenBank/DDBJ whole genome shotgun (WGS) entry which is preliminary data.</text>
</comment>
<evidence type="ECO:0000256" key="1">
    <source>
        <dbReference type="ARBA" id="ARBA00010876"/>
    </source>
</evidence>
<dbReference type="InterPro" id="IPR006145">
    <property type="entry name" value="PsdUridine_synth_RsuA/RluA"/>
</dbReference>
<dbReference type="CDD" id="cd02869">
    <property type="entry name" value="PseudoU_synth_RluA_like"/>
    <property type="match status" value="1"/>
</dbReference>
<dbReference type="Pfam" id="PF01479">
    <property type="entry name" value="S4"/>
    <property type="match status" value="1"/>
</dbReference>
<dbReference type="InterPro" id="IPR006225">
    <property type="entry name" value="PsdUridine_synth_RluC/D"/>
</dbReference>
<sequence length="302" mass="34403">MIFLADENDENTRLDNFLTAVTADLARTKIQSLIKSGNIKVNGTIKKPSYCVKEGDKIVFCIPEEQSLKIEAENIPLEIIYEDENMAVINKPSGMLTHPTSTEKSGTLVNALLFRFGENLSDINGEFRRGIVHRLDKNTSGLLMIAKNNKTHEYLADLIKNHDLTKKYRTIVKGVYPKEEDLIDLPIGRHPAQPHKMAVIENGKESTTIVKIIERYKDATYLEITLVTGRTHQIRVHLSHKGFPVFNDTLYGAGMAKVKTDEQVLQSYYLRFTKPFSDEIIELKIEPDEKIKKVLNYLKNRS</sequence>
<reference evidence="7" key="2">
    <citation type="journal article" date="2021" name="PeerJ">
        <title>Extensive microbial diversity within the chicken gut microbiome revealed by metagenomics and culture.</title>
        <authorList>
            <person name="Gilroy R."/>
            <person name="Ravi A."/>
            <person name="Getino M."/>
            <person name="Pursley I."/>
            <person name="Horton D.L."/>
            <person name="Alikhan N.F."/>
            <person name="Baker D."/>
            <person name="Gharbi K."/>
            <person name="Hall N."/>
            <person name="Watson M."/>
            <person name="Adriaenssens E.M."/>
            <person name="Foster-Nyarko E."/>
            <person name="Jarju S."/>
            <person name="Secka A."/>
            <person name="Antonio M."/>
            <person name="Oren A."/>
            <person name="Chaudhuri R.R."/>
            <person name="La Ragione R."/>
            <person name="Hildebrand F."/>
            <person name="Pallen M.J."/>
        </authorList>
    </citation>
    <scope>NUCLEOTIDE SEQUENCE</scope>
    <source>
        <strain evidence="7">CHK152-2994</strain>
    </source>
</reference>
<comment type="function">
    <text evidence="5">Responsible for synthesis of pseudouridine from uracil.</text>
</comment>
<evidence type="ECO:0000313" key="8">
    <source>
        <dbReference type="Proteomes" id="UP000824139"/>
    </source>
</evidence>
<dbReference type="InterPro" id="IPR002942">
    <property type="entry name" value="S4_RNA-bd"/>
</dbReference>
<reference evidence="7" key="1">
    <citation type="submission" date="2020-10" db="EMBL/GenBank/DDBJ databases">
        <authorList>
            <person name="Gilroy R."/>
        </authorList>
    </citation>
    <scope>NUCLEOTIDE SEQUENCE</scope>
    <source>
        <strain evidence="7">CHK152-2994</strain>
    </source>
</reference>
<accession>A0A9D1FXU3</accession>
<evidence type="ECO:0000259" key="6">
    <source>
        <dbReference type="SMART" id="SM00363"/>
    </source>
</evidence>
<comment type="similarity">
    <text evidence="1 5">Belongs to the pseudouridine synthase RluA family.</text>
</comment>
<dbReference type="EMBL" id="DVJO01000218">
    <property type="protein sequence ID" value="HIS83908.1"/>
    <property type="molecule type" value="Genomic_DNA"/>
</dbReference>
<evidence type="ECO:0000313" key="7">
    <source>
        <dbReference type="EMBL" id="HIS83908.1"/>
    </source>
</evidence>
<dbReference type="NCBIfam" id="TIGR00005">
    <property type="entry name" value="rluA_subfam"/>
    <property type="match status" value="1"/>
</dbReference>
<dbReference type="SUPFAM" id="SSF55174">
    <property type="entry name" value="Alpha-L RNA-binding motif"/>
    <property type="match status" value="1"/>
</dbReference>
<dbReference type="PANTHER" id="PTHR21600:SF44">
    <property type="entry name" value="RIBOSOMAL LARGE SUBUNIT PSEUDOURIDINE SYNTHASE D"/>
    <property type="match status" value="1"/>
</dbReference>
<dbReference type="InterPro" id="IPR006224">
    <property type="entry name" value="PsdUridine_synth_RluA-like_CS"/>
</dbReference>
<dbReference type="Gene3D" id="3.10.290.10">
    <property type="entry name" value="RNA-binding S4 domain"/>
    <property type="match status" value="1"/>
</dbReference>
<dbReference type="Pfam" id="PF00849">
    <property type="entry name" value="PseudoU_synth_2"/>
    <property type="match status" value="1"/>
</dbReference>
<dbReference type="Proteomes" id="UP000824139">
    <property type="component" value="Unassembled WGS sequence"/>
</dbReference>
<keyword evidence="2 5" id="KW-0413">Isomerase</keyword>
<gene>
    <name evidence="7" type="ORF">IAD41_09925</name>
</gene>
<keyword evidence="4" id="KW-0694">RNA-binding</keyword>
<dbReference type="InterPro" id="IPR050188">
    <property type="entry name" value="RluA_PseudoU_synthase"/>
</dbReference>
<dbReference type="GO" id="GO:0003723">
    <property type="term" value="F:RNA binding"/>
    <property type="evidence" value="ECO:0007669"/>
    <property type="project" value="UniProtKB-KW"/>
</dbReference>
<comment type="catalytic activity">
    <reaction evidence="5">
        <text>a uridine in RNA = a pseudouridine in RNA</text>
        <dbReference type="Rhea" id="RHEA:48348"/>
        <dbReference type="Rhea" id="RHEA-COMP:12068"/>
        <dbReference type="Rhea" id="RHEA-COMP:12069"/>
        <dbReference type="ChEBI" id="CHEBI:65314"/>
        <dbReference type="ChEBI" id="CHEBI:65315"/>
    </reaction>
</comment>
<dbReference type="PROSITE" id="PS01129">
    <property type="entry name" value="PSI_RLU"/>
    <property type="match status" value="1"/>
</dbReference>
<dbReference type="AlphaFoldDB" id="A0A9D1FXU3"/>
<protein>
    <recommendedName>
        <fullName evidence="5">Pseudouridine synthase</fullName>
        <ecNumber evidence="5">5.4.99.-</ecNumber>
    </recommendedName>
</protein>
<evidence type="ECO:0000256" key="4">
    <source>
        <dbReference type="PROSITE-ProRule" id="PRU00182"/>
    </source>
</evidence>
<dbReference type="Gene3D" id="3.30.2350.10">
    <property type="entry name" value="Pseudouridine synthase"/>
    <property type="match status" value="1"/>
</dbReference>
<evidence type="ECO:0000256" key="3">
    <source>
        <dbReference type="PIRSR" id="PIRSR606225-1"/>
    </source>
</evidence>
<evidence type="ECO:0000256" key="5">
    <source>
        <dbReference type="RuleBase" id="RU362028"/>
    </source>
</evidence>
<dbReference type="InterPro" id="IPR036986">
    <property type="entry name" value="S4_RNA-bd_sf"/>
</dbReference>
<dbReference type="PROSITE" id="PS50889">
    <property type="entry name" value="S4"/>
    <property type="match status" value="1"/>
</dbReference>
<name>A0A9D1FXU3_9BACT</name>
<evidence type="ECO:0000256" key="2">
    <source>
        <dbReference type="ARBA" id="ARBA00023235"/>
    </source>
</evidence>
<dbReference type="SUPFAM" id="SSF55120">
    <property type="entry name" value="Pseudouridine synthase"/>
    <property type="match status" value="1"/>
</dbReference>
<dbReference type="GO" id="GO:0120159">
    <property type="term" value="F:rRNA pseudouridine synthase activity"/>
    <property type="evidence" value="ECO:0007669"/>
    <property type="project" value="UniProtKB-ARBA"/>
</dbReference>
<dbReference type="PANTHER" id="PTHR21600">
    <property type="entry name" value="MITOCHONDRIAL RNA PSEUDOURIDINE SYNTHASE"/>
    <property type="match status" value="1"/>
</dbReference>
<organism evidence="7 8">
    <name type="scientific">Candidatus Scatenecus faecavium</name>
    <dbReference type="NCBI Taxonomy" id="2840915"/>
    <lineage>
        <taxon>Bacteria</taxon>
        <taxon>Candidatus Scatenecus</taxon>
    </lineage>
</organism>
<dbReference type="CDD" id="cd00165">
    <property type="entry name" value="S4"/>
    <property type="match status" value="1"/>
</dbReference>
<dbReference type="GO" id="GO:0000455">
    <property type="term" value="P:enzyme-directed rRNA pseudouridine synthesis"/>
    <property type="evidence" value="ECO:0007669"/>
    <property type="project" value="TreeGrafter"/>
</dbReference>
<feature type="domain" description="RNA-binding S4" evidence="6">
    <location>
        <begin position="12"/>
        <end position="76"/>
    </location>
</feature>
<feature type="active site" evidence="3">
    <location>
        <position position="136"/>
    </location>
</feature>